<reference evidence="3 4" key="1">
    <citation type="submission" date="2018-06" db="EMBL/GenBank/DDBJ databases">
        <authorList>
            <consortium name="Pathogen Informatics"/>
            <person name="Doyle S."/>
        </authorList>
    </citation>
    <scope>NUCLEOTIDE SEQUENCE [LARGE SCALE GENOMIC DNA]</scope>
    <source>
        <strain evidence="3 4">NCTC5908</strain>
    </source>
</reference>
<evidence type="ECO:0000256" key="1">
    <source>
        <dbReference type="SAM" id="MobiDB-lite"/>
    </source>
</evidence>
<dbReference type="Proteomes" id="UP000253728">
    <property type="component" value="Unassembled WGS sequence"/>
</dbReference>
<dbReference type="EMBL" id="UFSP01000005">
    <property type="protein sequence ID" value="SSZ30856.1"/>
    <property type="molecule type" value="Genomic_DNA"/>
</dbReference>
<dbReference type="RefSeq" id="WP_050332914.1">
    <property type="nucleotide sequence ID" value="NZ_LS483485.1"/>
</dbReference>
<keyword evidence="2" id="KW-0732">Signal</keyword>
<sequence>MMKKLLGMTVLSMILAACSQQSDRPEPPPQEPMGAQQEVMGAPQMAQNSQMEAALKACDQKVGKTKDQAKFDACMKTKGFERAPGPQPQGAPVK</sequence>
<feature type="chain" id="PRO_5016616188" evidence="2">
    <location>
        <begin position="20"/>
        <end position="94"/>
    </location>
</feature>
<accession>A0A336ND93</accession>
<gene>
    <name evidence="3" type="ORF">NCTC5908_02697</name>
</gene>
<dbReference type="AlphaFoldDB" id="A0A336ND93"/>
<dbReference type="GeneID" id="49635662"/>
<evidence type="ECO:0000256" key="2">
    <source>
        <dbReference type="SAM" id="SignalP"/>
    </source>
</evidence>
<feature type="region of interest" description="Disordered" evidence="1">
    <location>
        <begin position="17"/>
        <end position="45"/>
    </location>
</feature>
<feature type="signal peptide" evidence="2">
    <location>
        <begin position="1"/>
        <end position="19"/>
    </location>
</feature>
<name>A0A336ND93_AGGAP</name>
<organism evidence="3 4">
    <name type="scientific">Aggregatibacter aphrophilus</name>
    <name type="common">Haemophilus aphrophilus</name>
    <dbReference type="NCBI Taxonomy" id="732"/>
    <lineage>
        <taxon>Bacteria</taxon>
        <taxon>Pseudomonadati</taxon>
        <taxon>Pseudomonadota</taxon>
        <taxon>Gammaproteobacteria</taxon>
        <taxon>Pasteurellales</taxon>
        <taxon>Pasteurellaceae</taxon>
        <taxon>Aggregatibacter</taxon>
    </lineage>
</organism>
<proteinExistence type="predicted"/>
<protein>
    <submittedName>
        <fullName evidence="3">Uncharacterized protein</fullName>
    </submittedName>
</protein>
<dbReference type="PROSITE" id="PS51257">
    <property type="entry name" value="PROKAR_LIPOPROTEIN"/>
    <property type="match status" value="1"/>
</dbReference>
<evidence type="ECO:0000313" key="4">
    <source>
        <dbReference type="Proteomes" id="UP000253728"/>
    </source>
</evidence>
<evidence type="ECO:0000313" key="3">
    <source>
        <dbReference type="EMBL" id="SSZ30856.1"/>
    </source>
</evidence>